<dbReference type="Pfam" id="PF02826">
    <property type="entry name" value="2-Hacid_dh_C"/>
    <property type="match status" value="1"/>
</dbReference>
<dbReference type="SUPFAM" id="SSF52283">
    <property type="entry name" value="Formate/glycerate dehydrogenase catalytic domain-like"/>
    <property type="match status" value="1"/>
</dbReference>
<evidence type="ECO:0000256" key="2">
    <source>
        <dbReference type="ARBA" id="ARBA00023002"/>
    </source>
</evidence>
<accession>A0A178YHJ4</accession>
<gene>
    <name evidence="7" type="ORF">ATB98_13625</name>
</gene>
<feature type="domain" description="D-isomer specific 2-hydroxyacid dehydrogenase NAD-binding" evidence="6">
    <location>
        <begin position="111"/>
        <end position="287"/>
    </location>
</feature>
<name>A0A178YHJ4_SINSA</name>
<protein>
    <submittedName>
        <fullName evidence="7">Hydroxyacid dehydrogenase</fullName>
    </submittedName>
</protein>
<dbReference type="GO" id="GO:0016616">
    <property type="term" value="F:oxidoreductase activity, acting on the CH-OH group of donors, NAD or NADP as acceptor"/>
    <property type="evidence" value="ECO:0007669"/>
    <property type="project" value="InterPro"/>
</dbReference>
<dbReference type="PROSITE" id="PS00670">
    <property type="entry name" value="D_2_HYDROXYACID_DH_2"/>
    <property type="match status" value="1"/>
</dbReference>
<proteinExistence type="inferred from homology"/>
<dbReference type="PANTHER" id="PTHR42789">
    <property type="entry name" value="D-ISOMER SPECIFIC 2-HYDROXYACID DEHYDROGENASE FAMILY PROTEIN (AFU_ORTHOLOGUE AFUA_6G10090)"/>
    <property type="match status" value="1"/>
</dbReference>
<evidence type="ECO:0000313" key="8">
    <source>
        <dbReference type="Proteomes" id="UP000078507"/>
    </source>
</evidence>
<dbReference type="CDD" id="cd12173">
    <property type="entry name" value="PGDH_4"/>
    <property type="match status" value="1"/>
</dbReference>
<keyword evidence="8" id="KW-1185">Reference proteome</keyword>
<dbReference type="InterPro" id="IPR006139">
    <property type="entry name" value="D-isomer_2_OHA_DH_cat_dom"/>
</dbReference>
<dbReference type="EMBL" id="LNQB01000067">
    <property type="protein sequence ID" value="OAP46894.1"/>
    <property type="molecule type" value="Genomic_DNA"/>
</dbReference>
<dbReference type="GO" id="GO:0051287">
    <property type="term" value="F:NAD binding"/>
    <property type="evidence" value="ECO:0007669"/>
    <property type="project" value="InterPro"/>
</dbReference>
<dbReference type="Proteomes" id="UP000078507">
    <property type="component" value="Unassembled WGS sequence"/>
</dbReference>
<evidence type="ECO:0000259" key="5">
    <source>
        <dbReference type="Pfam" id="PF00389"/>
    </source>
</evidence>
<sequence>MGSQHILVTGPAINERAVKLAEANGYSMAYVPPYTSEDDLVRMVADVNPIGVIVRMGRFGEPAIAAAPSLRVISKHGVGVDNIDVDAASRREIPVVVATGANAPSVAEHAIALLLATVKRILPLDGGLRAGKWEKPGFSGKELSGMTMGLVGFGAIARRTAALAKAFGISLRAYDPFAEDSIFREAGVARDNTVEALLAASDIVSLHCPLTPETRNLLDDRGLGLMKPGSYVINTARGGLIDEAALLRAVASGHIAGAGIDTFQTEPPASDHPFWSEPKIVVTPHIGGVTEEANARVGIDAIEGILAVVQGRELGREKIVNFRALQKASA</sequence>
<dbReference type="AlphaFoldDB" id="A0A178YHJ4"/>
<evidence type="ECO:0000313" key="7">
    <source>
        <dbReference type="EMBL" id="OAP46894.1"/>
    </source>
</evidence>
<evidence type="ECO:0000256" key="3">
    <source>
        <dbReference type="ARBA" id="ARBA00023027"/>
    </source>
</evidence>
<comment type="caution">
    <text evidence="7">The sequence shown here is derived from an EMBL/GenBank/DDBJ whole genome shotgun (WGS) entry which is preliminary data.</text>
</comment>
<dbReference type="Gene3D" id="3.40.50.720">
    <property type="entry name" value="NAD(P)-binding Rossmann-like Domain"/>
    <property type="match status" value="2"/>
</dbReference>
<dbReference type="Pfam" id="PF00389">
    <property type="entry name" value="2-Hacid_dh"/>
    <property type="match status" value="1"/>
</dbReference>
<comment type="similarity">
    <text evidence="1 4">Belongs to the D-isomer specific 2-hydroxyacid dehydrogenase family.</text>
</comment>
<dbReference type="InterPro" id="IPR006140">
    <property type="entry name" value="D-isomer_DH_NAD-bd"/>
</dbReference>
<dbReference type="InterPro" id="IPR036291">
    <property type="entry name" value="NAD(P)-bd_dom_sf"/>
</dbReference>
<evidence type="ECO:0000256" key="1">
    <source>
        <dbReference type="ARBA" id="ARBA00005854"/>
    </source>
</evidence>
<evidence type="ECO:0000259" key="6">
    <source>
        <dbReference type="Pfam" id="PF02826"/>
    </source>
</evidence>
<reference evidence="7 8" key="1">
    <citation type="submission" date="2015-11" db="EMBL/GenBank/DDBJ databases">
        <title>Ensifer anhuiense sp. nov., an effective nitrogen fixation bacterium with Glycine soja.</title>
        <authorList>
            <person name="Yan H."/>
            <person name="Chen W."/>
        </authorList>
    </citation>
    <scope>NUCLEOTIDE SEQUENCE [LARGE SCALE GENOMIC DNA]</scope>
    <source>
        <strain evidence="7 8">LMG 7837</strain>
    </source>
</reference>
<organism evidence="7 8">
    <name type="scientific">Sinorhizobium saheli</name>
    <dbReference type="NCBI Taxonomy" id="36856"/>
    <lineage>
        <taxon>Bacteria</taxon>
        <taxon>Pseudomonadati</taxon>
        <taxon>Pseudomonadota</taxon>
        <taxon>Alphaproteobacteria</taxon>
        <taxon>Hyphomicrobiales</taxon>
        <taxon>Rhizobiaceae</taxon>
        <taxon>Sinorhizobium/Ensifer group</taxon>
        <taxon>Sinorhizobium</taxon>
    </lineage>
</organism>
<dbReference type="InterPro" id="IPR050857">
    <property type="entry name" value="D-2-hydroxyacid_DH"/>
</dbReference>
<feature type="domain" description="D-isomer specific 2-hydroxyacid dehydrogenase catalytic" evidence="5">
    <location>
        <begin position="6"/>
        <end position="314"/>
    </location>
</feature>
<dbReference type="RefSeq" id="WP_066872394.1">
    <property type="nucleotide sequence ID" value="NZ_LNQB01000067.1"/>
</dbReference>
<dbReference type="FunFam" id="3.40.50.720:FF:000203">
    <property type="entry name" value="D-3-phosphoglycerate dehydrogenase (SerA)"/>
    <property type="match status" value="1"/>
</dbReference>
<dbReference type="PANTHER" id="PTHR42789:SF1">
    <property type="entry name" value="D-ISOMER SPECIFIC 2-HYDROXYACID DEHYDROGENASE FAMILY PROTEIN (AFU_ORTHOLOGUE AFUA_6G10090)"/>
    <property type="match status" value="1"/>
</dbReference>
<keyword evidence="2 4" id="KW-0560">Oxidoreductase</keyword>
<dbReference type="OrthoDB" id="9793626at2"/>
<evidence type="ECO:0000256" key="4">
    <source>
        <dbReference type="RuleBase" id="RU003719"/>
    </source>
</evidence>
<dbReference type="SUPFAM" id="SSF51735">
    <property type="entry name" value="NAD(P)-binding Rossmann-fold domains"/>
    <property type="match status" value="1"/>
</dbReference>
<keyword evidence="3" id="KW-0520">NAD</keyword>
<dbReference type="PROSITE" id="PS00671">
    <property type="entry name" value="D_2_HYDROXYACID_DH_3"/>
    <property type="match status" value="1"/>
</dbReference>
<dbReference type="InterPro" id="IPR029753">
    <property type="entry name" value="D-isomer_DH_CS"/>
</dbReference>
<dbReference type="STRING" id="36856.ATB98_13625"/>